<keyword evidence="4" id="KW-1185">Reference proteome</keyword>
<dbReference type="PaxDb" id="6945-B7QBP6"/>
<dbReference type="HOGENOM" id="CLU_574011_0_0_1"/>
<dbReference type="Proteomes" id="UP000001555">
    <property type="component" value="Unassembled WGS sequence"/>
</dbReference>
<dbReference type="AlphaFoldDB" id="B7QBP6"/>
<dbReference type="PANTHER" id="PTHR47577">
    <property type="entry name" value="THAP DOMAIN-CONTAINING PROTEIN 6"/>
    <property type="match status" value="1"/>
</dbReference>
<dbReference type="EMBL" id="ABJB010776122">
    <property type="status" value="NOT_ANNOTATED_CDS"/>
    <property type="molecule type" value="Genomic_DNA"/>
</dbReference>
<dbReference type="OrthoDB" id="6489732at2759"/>
<evidence type="ECO:0000313" key="2">
    <source>
        <dbReference type="EMBL" id="EEC16268.1"/>
    </source>
</evidence>
<dbReference type="VEuPathDB" id="VectorBase:ISCP_034666"/>
<evidence type="ECO:0000313" key="3">
    <source>
        <dbReference type="EnsemblMetazoa" id="ISCW012177-PA"/>
    </source>
</evidence>
<dbReference type="VEuPathDB" id="VectorBase:ISCI012177"/>
<protein>
    <recommendedName>
        <fullName evidence="1">Transposable element P transposase-like GTP-binding insertion domain-containing protein</fullName>
    </recommendedName>
</protein>
<proteinExistence type="predicted"/>
<evidence type="ECO:0000259" key="1">
    <source>
        <dbReference type="Pfam" id="PF21788"/>
    </source>
</evidence>
<dbReference type="InParanoid" id="B7QBP6"/>
<reference evidence="3" key="2">
    <citation type="submission" date="2020-05" db="UniProtKB">
        <authorList>
            <consortium name="EnsemblMetazoa"/>
        </authorList>
    </citation>
    <scope>IDENTIFICATION</scope>
    <source>
        <strain evidence="3">wikel</strain>
    </source>
</reference>
<dbReference type="InterPro" id="IPR048366">
    <property type="entry name" value="TNP-like_GBD"/>
</dbReference>
<feature type="domain" description="Transposable element P transposase-like GTP-binding insertion" evidence="1">
    <location>
        <begin position="109"/>
        <end position="193"/>
    </location>
</feature>
<reference evidence="2 4" key="1">
    <citation type="submission" date="2008-03" db="EMBL/GenBank/DDBJ databases">
        <title>Annotation of Ixodes scapularis.</title>
        <authorList>
            <consortium name="Ixodes scapularis Genome Project Consortium"/>
            <person name="Caler E."/>
            <person name="Hannick L.I."/>
            <person name="Bidwell S."/>
            <person name="Joardar V."/>
            <person name="Thiagarajan M."/>
            <person name="Amedeo P."/>
            <person name="Galinsky K.J."/>
            <person name="Schobel S."/>
            <person name="Inman J."/>
            <person name="Hostetler J."/>
            <person name="Miller J."/>
            <person name="Hammond M."/>
            <person name="Megy K."/>
            <person name="Lawson D."/>
            <person name="Kodira C."/>
            <person name="Sutton G."/>
            <person name="Meyer J."/>
            <person name="Hill C.A."/>
            <person name="Birren B."/>
            <person name="Nene V."/>
            <person name="Collins F."/>
            <person name="Alarcon-Chaidez F."/>
            <person name="Wikel S."/>
            <person name="Strausberg R."/>
        </authorList>
    </citation>
    <scope>NUCLEOTIDE SEQUENCE [LARGE SCALE GENOMIC DNA]</scope>
    <source>
        <strain evidence="4">Wikel</strain>
        <strain evidence="2">Wikel colony</strain>
    </source>
</reference>
<organism>
    <name type="scientific">Ixodes scapularis</name>
    <name type="common">Black-legged tick</name>
    <name type="synonym">Deer tick</name>
    <dbReference type="NCBI Taxonomy" id="6945"/>
    <lineage>
        <taxon>Eukaryota</taxon>
        <taxon>Metazoa</taxon>
        <taxon>Ecdysozoa</taxon>
        <taxon>Arthropoda</taxon>
        <taxon>Chelicerata</taxon>
        <taxon>Arachnida</taxon>
        <taxon>Acari</taxon>
        <taxon>Parasitiformes</taxon>
        <taxon>Ixodida</taxon>
        <taxon>Ixodoidea</taxon>
        <taxon>Ixodidae</taxon>
        <taxon>Ixodinae</taxon>
        <taxon>Ixodes</taxon>
    </lineage>
</organism>
<accession>B7QBP6</accession>
<sequence length="476" mass="53575">MKRKAQAVNCPAGGVGKKTKTSWAVAPVTPKIPNVEEILQDLRHRQLLADDALAALRQSLCGTPLELCVETLKNTKGPVTKARCPPELRAFAITLHFYSSSAYEYVRNTWLYIEELKKHQQRGLREGDKLRPTNLAAEVISLGVANALEFCATDLKIQTFADSEATVKFIRIFDTLYTMMNSRNRLGKGLKAPLKATTERLWKPFFEAEVYILGLKDIHGQPLHLTILKTAFVGFLLAMKSFKVRPKPPQPSGNCSTQDQTRGTALCKDTDNDALLNDHGTIRLLGMMVLPRNEDHDYADVPSIRTLALHVEDHDCLDVPNNRTLSLYVENVVEHLAVDVARTLQRDETCSDCLAVLQERRRTGDPLMPSSSVVAICKSTEKCLRRLEAKGSTSKGVVERQRLETAFGCAVLHDLLERRVQFFEDLDEHMFDTEPDDNHVAWLTKRTALCYAKIRLHHQARSALWAQKRGRMVPTP</sequence>
<gene>
    <name evidence="2" type="ORF">IscW_ISCW012177</name>
</gene>
<name>B7QBP6_IXOSC</name>
<dbReference type="VEuPathDB" id="VectorBase:ISCW012177"/>
<dbReference type="EMBL" id="DS902684">
    <property type="protein sequence ID" value="EEC16268.1"/>
    <property type="molecule type" value="Genomic_DNA"/>
</dbReference>
<evidence type="ECO:0000313" key="4">
    <source>
        <dbReference type="Proteomes" id="UP000001555"/>
    </source>
</evidence>
<dbReference type="EnsemblMetazoa" id="ISCW012177-RA">
    <property type="protein sequence ID" value="ISCW012177-PA"/>
    <property type="gene ID" value="ISCW012177"/>
</dbReference>
<dbReference type="Pfam" id="PF21788">
    <property type="entry name" value="TNP-like_GBD"/>
    <property type="match status" value="1"/>
</dbReference>
<dbReference type="PANTHER" id="PTHR47577:SF2">
    <property type="entry name" value="THAP DOMAIN CONTAINING 9"/>
    <property type="match status" value="1"/>
</dbReference>